<evidence type="ECO:0000259" key="2">
    <source>
        <dbReference type="Pfam" id="PF08546"/>
    </source>
</evidence>
<evidence type="ECO:0000313" key="4">
    <source>
        <dbReference type="Proteomes" id="UP000377595"/>
    </source>
</evidence>
<dbReference type="InterPro" id="IPR013332">
    <property type="entry name" value="KPR_N"/>
</dbReference>
<dbReference type="Gene3D" id="3.40.50.720">
    <property type="entry name" value="NAD(P)-binding Rossmann-like Domain"/>
    <property type="match status" value="1"/>
</dbReference>
<gene>
    <name evidence="3" type="ORF">Aple_041430</name>
</gene>
<dbReference type="AlphaFoldDB" id="A0A5M3XIC3"/>
<keyword evidence="4" id="KW-1185">Reference proteome</keyword>
<dbReference type="Pfam" id="PF08546">
    <property type="entry name" value="ApbA_C"/>
    <property type="match status" value="1"/>
</dbReference>
<dbReference type="Gene3D" id="1.10.1040.10">
    <property type="entry name" value="N-(1-d-carboxylethyl)-l-norvaline Dehydrogenase, domain 2"/>
    <property type="match status" value="1"/>
</dbReference>
<dbReference type="SUPFAM" id="SSF51735">
    <property type="entry name" value="NAD(P)-binding Rossmann-fold domains"/>
    <property type="match status" value="1"/>
</dbReference>
<proteinExistence type="predicted"/>
<reference evidence="3 4" key="1">
    <citation type="submission" date="2019-10" db="EMBL/GenBank/DDBJ databases">
        <title>Whole genome shotgun sequence of Acrocarpospora pleiomorpha NBRC 16267.</title>
        <authorList>
            <person name="Ichikawa N."/>
            <person name="Kimura A."/>
            <person name="Kitahashi Y."/>
            <person name="Komaki H."/>
            <person name="Oguchi A."/>
        </authorList>
    </citation>
    <scope>NUCLEOTIDE SEQUENCE [LARGE SCALE GENOMIC DNA]</scope>
    <source>
        <strain evidence="3 4">NBRC 16267</strain>
    </source>
</reference>
<dbReference type="Pfam" id="PF02558">
    <property type="entry name" value="ApbA"/>
    <property type="match status" value="1"/>
</dbReference>
<dbReference type="OrthoDB" id="9796561at2"/>
<feature type="domain" description="Ketopantoate reductase C-terminal" evidence="2">
    <location>
        <begin position="186"/>
        <end position="302"/>
    </location>
</feature>
<evidence type="ECO:0000259" key="1">
    <source>
        <dbReference type="Pfam" id="PF02558"/>
    </source>
</evidence>
<dbReference type="InterPro" id="IPR036291">
    <property type="entry name" value="NAD(P)-bd_dom_sf"/>
</dbReference>
<organism evidence="3 4">
    <name type="scientific">Acrocarpospora pleiomorpha</name>
    <dbReference type="NCBI Taxonomy" id="90975"/>
    <lineage>
        <taxon>Bacteria</taxon>
        <taxon>Bacillati</taxon>
        <taxon>Actinomycetota</taxon>
        <taxon>Actinomycetes</taxon>
        <taxon>Streptosporangiales</taxon>
        <taxon>Streptosporangiaceae</taxon>
        <taxon>Acrocarpospora</taxon>
    </lineage>
</organism>
<dbReference type="InterPro" id="IPR013752">
    <property type="entry name" value="KPA_reductase"/>
</dbReference>
<sequence length="340" mass="35774">MRFIIIGAGAIGGTIGGRLFESGHDVVLVARGAHYAALRDGGLRFVTPGRSVTLPIPAAQGPQDVELTPSDVLLLAVKTQDTAAALDVWSGAPVRGGGTAAERLPIICAQNAVENERAALRHFARVYGMLVWLPALHLEPGTVAAYAAPLSGMLPLGRYPQSVDEFSEQVAEALSKSVFSSWPDPDVMRWKYAKLLGNLGNAIEALCGPVPGLETVMTQAVVEGRAALDAAGISYATSQEEEDKRGNRVDLVAIDGVPRPGGSSWQSLAKGSGTIEADFINGEIALLGRLHGIPTPANVVLQREANRFARERREPGSMSIETLRDLIEAAGAGATSEQQA</sequence>
<accession>A0A5M3XIC3</accession>
<dbReference type="InterPro" id="IPR013328">
    <property type="entry name" value="6PGD_dom2"/>
</dbReference>
<dbReference type="SUPFAM" id="SSF48179">
    <property type="entry name" value="6-phosphogluconate dehydrogenase C-terminal domain-like"/>
    <property type="match status" value="1"/>
</dbReference>
<dbReference type="RefSeq" id="WP_155346254.1">
    <property type="nucleotide sequence ID" value="NZ_BAAAHM010000014.1"/>
</dbReference>
<comment type="caution">
    <text evidence="3">The sequence shown here is derived from an EMBL/GenBank/DDBJ whole genome shotgun (WGS) entry which is preliminary data.</text>
</comment>
<protein>
    <submittedName>
        <fullName evidence="3">2-dehydropantoate 2-reductase</fullName>
    </submittedName>
</protein>
<dbReference type="Proteomes" id="UP000377595">
    <property type="component" value="Unassembled WGS sequence"/>
</dbReference>
<dbReference type="EMBL" id="BLAF01000022">
    <property type="protein sequence ID" value="GES21247.1"/>
    <property type="molecule type" value="Genomic_DNA"/>
</dbReference>
<evidence type="ECO:0000313" key="3">
    <source>
        <dbReference type="EMBL" id="GES21247.1"/>
    </source>
</evidence>
<name>A0A5M3XIC3_9ACTN</name>
<dbReference type="InterPro" id="IPR008927">
    <property type="entry name" value="6-PGluconate_DH-like_C_sf"/>
</dbReference>
<feature type="domain" description="Ketopantoate reductase N-terminal" evidence="1">
    <location>
        <begin position="4"/>
        <end position="144"/>
    </location>
</feature>